<evidence type="ECO:0000313" key="2">
    <source>
        <dbReference type="Proteomes" id="UP000468735"/>
    </source>
</evidence>
<sequence length="152" mass="18200">MSIGISIIALTFSLLVFFHSRWVNKRDILMRLHDEFLTRDKQVGRRLIYEMAEQQRSIDDLSFEEHVLINNTLASLNLLGIYYHRRYVRRADVLELWAMPLARIITAAQPFLEHRDRHQQAPIWPHLRSMCQDAERYVQRQQLEFRRPGAQS</sequence>
<gene>
    <name evidence="1" type="ORF">F8566_19635</name>
</gene>
<accession>A0A6H9YL58</accession>
<protein>
    <recommendedName>
        <fullName evidence="3">DUF4760 domain-containing protein</fullName>
    </recommendedName>
</protein>
<evidence type="ECO:0000313" key="1">
    <source>
        <dbReference type="EMBL" id="KAB2347239.1"/>
    </source>
</evidence>
<evidence type="ECO:0008006" key="3">
    <source>
        <dbReference type="Google" id="ProtNLM"/>
    </source>
</evidence>
<dbReference type="RefSeq" id="WP_151561887.1">
    <property type="nucleotide sequence ID" value="NZ_WBMT01000009.1"/>
</dbReference>
<dbReference type="EMBL" id="WBMT01000009">
    <property type="protein sequence ID" value="KAB2347239.1"/>
    <property type="molecule type" value="Genomic_DNA"/>
</dbReference>
<keyword evidence="2" id="KW-1185">Reference proteome</keyword>
<reference evidence="1 2" key="1">
    <citation type="submission" date="2019-09" db="EMBL/GenBank/DDBJ databases">
        <title>Actinomadura physcomitrii sp. nov., a novel actinomycete isolated from moss [Physcomitrium sphaericum (Ludw) Fuernr].</title>
        <authorList>
            <person name="Zhuang X."/>
            <person name="Liu C."/>
        </authorList>
    </citation>
    <scope>NUCLEOTIDE SEQUENCE [LARGE SCALE GENOMIC DNA]</scope>
    <source>
        <strain evidence="1 2">HMC1</strain>
    </source>
</reference>
<name>A0A6H9YL58_9ACTN</name>
<dbReference type="Proteomes" id="UP000468735">
    <property type="component" value="Unassembled WGS sequence"/>
</dbReference>
<proteinExistence type="predicted"/>
<dbReference type="AlphaFoldDB" id="A0A6H9YL58"/>
<organism evidence="1 2">
    <name type="scientific">Actinomadura rudentiformis</name>
    <dbReference type="NCBI Taxonomy" id="359158"/>
    <lineage>
        <taxon>Bacteria</taxon>
        <taxon>Bacillati</taxon>
        <taxon>Actinomycetota</taxon>
        <taxon>Actinomycetes</taxon>
        <taxon>Streptosporangiales</taxon>
        <taxon>Thermomonosporaceae</taxon>
        <taxon>Actinomadura</taxon>
    </lineage>
</organism>
<dbReference type="OrthoDB" id="3536690at2"/>
<comment type="caution">
    <text evidence="1">The sequence shown here is derived from an EMBL/GenBank/DDBJ whole genome shotgun (WGS) entry which is preliminary data.</text>
</comment>